<protein>
    <recommendedName>
        <fullName evidence="4">PEP-CTERM protein-sorting domain-containing protein</fullName>
    </recommendedName>
</protein>
<feature type="transmembrane region" description="Helical" evidence="1">
    <location>
        <begin position="41"/>
        <end position="59"/>
    </location>
</feature>
<proteinExistence type="predicted"/>
<sequence length="70" mass="7660">MAATSGFVDGLDFETAMLTANESITFSWSADSVTFQTVQAVPEPSASFLLFASCLLITLRRNRNRRVVLS</sequence>
<evidence type="ECO:0000256" key="1">
    <source>
        <dbReference type="SAM" id="Phobius"/>
    </source>
</evidence>
<keyword evidence="1" id="KW-0812">Transmembrane</keyword>
<dbReference type="AlphaFoldDB" id="K5E7J4"/>
<dbReference type="Proteomes" id="UP000007993">
    <property type="component" value="Unassembled WGS sequence"/>
</dbReference>
<comment type="caution">
    <text evidence="2">The sequence shown here is derived from an EMBL/GenBank/DDBJ whole genome shotgun (WGS) entry which is preliminary data.</text>
</comment>
<dbReference type="EMBL" id="AMCW01000083">
    <property type="protein sequence ID" value="EKK01741.1"/>
    <property type="molecule type" value="Genomic_DNA"/>
</dbReference>
<accession>K5E7J4</accession>
<evidence type="ECO:0000313" key="3">
    <source>
        <dbReference type="Proteomes" id="UP000007993"/>
    </source>
</evidence>
<organism evidence="2 3">
    <name type="scientific">Rhodopirellula baltica SH28</name>
    <dbReference type="NCBI Taxonomy" id="993517"/>
    <lineage>
        <taxon>Bacteria</taxon>
        <taxon>Pseudomonadati</taxon>
        <taxon>Planctomycetota</taxon>
        <taxon>Planctomycetia</taxon>
        <taxon>Pirellulales</taxon>
        <taxon>Pirellulaceae</taxon>
        <taxon>Rhodopirellula</taxon>
    </lineage>
</organism>
<gene>
    <name evidence="2" type="ORF">RBSH_02945</name>
</gene>
<evidence type="ECO:0000313" key="2">
    <source>
        <dbReference type="EMBL" id="EKK01741.1"/>
    </source>
</evidence>
<name>K5E7J4_RHOBT</name>
<keyword evidence="1" id="KW-1133">Transmembrane helix</keyword>
<dbReference type="NCBIfam" id="TIGR02595">
    <property type="entry name" value="PEP_CTERM"/>
    <property type="match status" value="1"/>
</dbReference>
<reference evidence="2 3" key="1">
    <citation type="journal article" date="2013" name="Mar. Genomics">
        <title>Expression of sulfatases in Rhodopirellula baltica and the diversity of sulfatases in the genus Rhodopirellula.</title>
        <authorList>
            <person name="Wegner C.E."/>
            <person name="Richter-Heitmann T."/>
            <person name="Klindworth A."/>
            <person name="Klockow C."/>
            <person name="Richter M."/>
            <person name="Achstetter T."/>
            <person name="Glockner F.O."/>
            <person name="Harder J."/>
        </authorList>
    </citation>
    <scope>NUCLEOTIDE SEQUENCE [LARGE SCALE GENOMIC DNA]</scope>
    <source>
        <strain evidence="2 3">SH28</strain>
    </source>
</reference>
<evidence type="ECO:0008006" key="4">
    <source>
        <dbReference type="Google" id="ProtNLM"/>
    </source>
</evidence>
<dbReference type="InterPro" id="IPR013424">
    <property type="entry name" value="Ice-binding_C"/>
</dbReference>
<keyword evidence="1" id="KW-0472">Membrane</keyword>
<dbReference type="PATRIC" id="fig|993517.3.peg.3190"/>